<dbReference type="STRING" id="1192868.GCA_000304395_02542"/>
<proteinExistence type="predicted"/>
<name>A0A316BP08_PSESE</name>
<dbReference type="AlphaFoldDB" id="A0A316BP08"/>
<dbReference type="Proteomes" id="UP000245396">
    <property type="component" value="Unassembled WGS sequence"/>
</dbReference>
<dbReference type="NCBIfam" id="TIGR03223">
    <property type="entry name" value="Phn_opern_protn"/>
    <property type="match status" value="1"/>
</dbReference>
<accession>A0A316BP08</accession>
<dbReference type="PIRSF" id="PIRSF033328">
    <property type="entry name" value="Phest_Mll4975"/>
    <property type="match status" value="1"/>
</dbReference>
<protein>
    <submittedName>
        <fullName evidence="1">Putative phosphonate metabolism protein</fullName>
    </submittedName>
</protein>
<comment type="caution">
    <text evidence="1">The sequence shown here is derived from an EMBL/GenBank/DDBJ whole genome shotgun (WGS) entry which is preliminary data.</text>
</comment>
<dbReference type="Pfam" id="PF06299">
    <property type="entry name" value="DUF1045"/>
    <property type="match status" value="1"/>
</dbReference>
<reference evidence="1 2" key="1">
    <citation type="submission" date="2018-05" db="EMBL/GenBank/DDBJ databases">
        <title>Genomic Encyclopedia of Type Strains, Phase IV (KMG-IV): sequencing the most valuable type-strain genomes for metagenomic binning, comparative biology and taxonomic classification.</title>
        <authorList>
            <person name="Goeker M."/>
        </authorList>
    </citation>
    <scope>NUCLEOTIDE SEQUENCE [LARGE SCALE GENOMIC DNA]</scope>
    <source>
        <strain evidence="1 2">DSM 6986</strain>
    </source>
</reference>
<dbReference type="InterPro" id="IPR009389">
    <property type="entry name" value="DUF1045"/>
</dbReference>
<organism evidence="1 2">
    <name type="scientific">Pseudaminobacter salicylatoxidans</name>
    <dbReference type="NCBI Taxonomy" id="93369"/>
    <lineage>
        <taxon>Bacteria</taxon>
        <taxon>Pseudomonadati</taxon>
        <taxon>Pseudomonadota</taxon>
        <taxon>Alphaproteobacteria</taxon>
        <taxon>Hyphomicrobiales</taxon>
        <taxon>Phyllobacteriaceae</taxon>
        <taxon>Pseudaminobacter</taxon>
    </lineage>
</organism>
<dbReference type="EMBL" id="QGGG01000023">
    <property type="protein sequence ID" value="PWJ74451.1"/>
    <property type="molecule type" value="Genomic_DNA"/>
</dbReference>
<evidence type="ECO:0000313" key="1">
    <source>
        <dbReference type="EMBL" id="PWJ74451.1"/>
    </source>
</evidence>
<evidence type="ECO:0000313" key="2">
    <source>
        <dbReference type="Proteomes" id="UP000245396"/>
    </source>
</evidence>
<gene>
    <name evidence="1" type="ORF">C7441_12324</name>
</gene>
<dbReference type="RefSeq" id="WP_026060384.1">
    <property type="nucleotide sequence ID" value="NZ_QGGG01000023.1"/>
</dbReference>
<keyword evidence="2" id="KW-1185">Reference proteome</keyword>
<sequence>MRYAIYFTPGPDDALTGIAANWLGRNPFTGAQHEVAANGELSSGEIAFHTASARRYGFHATLKAPFRLAEGESEASLDRALAAYAATLEPVVLPRLVIGQIDGFFALVPGEVSSDLNRFAGDIVEGFERFRAPLTEKEIARRNPDALSQTEFRNLCQWGYPYVFDTFRFHMTLTGRVAGDDSRKLKAALDETFGPALQEPFAIDGLALFVEQEPGAPFMVHSHYALGRQTERKTA</sequence>
<dbReference type="Gene3D" id="3.90.1140.10">
    <property type="entry name" value="Cyclic phosphodiesterase"/>
    <property type="match status" value="1"/>
</dbReference>
<dbReference type="OrthoDB" id="4954742at2"/>